<comment type="similarity">
    <text evidence="1">Belongs to the UPF0065 (bug) family.</text>
</comment>
<organism evidence="3 4">
    <name type="scientific">Pyramidobacter porci</name>
    <dbReference type="NCBI Taxonomy" id="2605789"/>
    <lineage>
        <taxon>Bacteria</taxon>
        <taxon>Thermotogati</taxon>
        <taxon>Synergistota</taxon>
        <taxon>Synergistia</taxon>
        <taxon>Synergistales</taxon>
        <taxon>Dethiosulfovibrionaceae</taxon>
        <taxon>Pyramidobacter</taxon>
    </lineage>
</organism>
<keyword evidence="4" id="KW-1185">Reference proteome</keyword>
<keyword evidence="2" id="KW-0732">Signal</keyword>
<protein>
    <submittedName>
        <fullName evidence="3">Tripartite tricarboxylate transporter substrate binding protein</fullName>
    </submittedName>
</protein>
<name>A0A6L5YCK0_9BACT</name>
<dbReference type="EMBL" id="VUNH01000009">
    <property type="protein sequence ID" value="MST56066.1"/>
    <property type="molecule type" value="Genomic_DNA"/>
</dbReference>
<evidence type="ECO:0000256" key="1">
    <source>
        <dbReference type="ARBA" id="ARBA00006987"/>
    </source>
</evidence>
<proteinExistence type="inferred from homology"/>
<gene>
    <name evidence="3" type="ORF">FYJ74_08485</name>
</gene>
<dbReference type="Gene3D" id="3.40.190.150">
    <property type="entry name" value="Bordetella uptake gene, domain 1"/>
    <property type="match status" value="1"/>
</dbReference>
<dbReference type="AlphaFoldDB" id="A0A6L5YCK0"/>
<evidence type="ECO:0000313" key="4">
    <source>
        <dbReference type="Proteomes" id="UP000473699"/>
    </source>
</evidence>
<comment type="caution">
    <text evidence="3">The sequence shown here is derived from an EMBL/GenBank/DDBJ whole genome shotgun (WGS) entry which is preliminary data.</text>
</comment>
<evidence type="ECO:0000256" key="2">
    <source>
        <dbReference type="SAM" id="SignalP"/>
    </source>
</evidence>
<dbReference type="CDD" id="cd07012">
    <property type="entry name" value="PBP2_Bug_TTT"/>
    <property type="match status" value="1"/>
</dbReference>
<reference evidence="3 4" key="1">
    <citation type="submission" date="2019-08" db="EMBL/GenBank/DDBJ databases">
        <title>In-depth cultivation of the pig gut microbiome towards novel bacterial diversity and tailored functional studies.</title>
        <authorList>
            <person name="Wylensek D."/>
            <person name="Hitch T.C.A."/>
            <person name="Clavel T."/>
        </authorList>
    </citation>
    <scope>NUCLEOTIDE SEQUENCE [LARGE SCALE GENOMIC DNA]</scope>
    <source>
        <strain evidence="3 4">SM-530-WT-4B</strain>
    </source>
</reference>
<dbReference type="Gene3D" id="3.40.190.10">
    <property type="entry name" value="Periplasmic binding protein-like II"/>
    <property type="match status" value="1"/>
</dbReference>
<dbReference type="PANTHER" id="PTHR42928">
    <property type="entry name" value="TRICARBOXYLATE-BINDING PROTEIN"/>
    <property type="match status" value="1"/>
</dbReference>
<dbReference type="InterPro" id="IPR005064">
    <property type="entry name" value="BUG"/>
</dbReference>
<feature type="chain" id="PRO_5026986626" evidence="2">
    <location>
        <begin position="25"/>
        <end position="319"/>
    </location>
</feature>
<dbReference type="PIRSF" id="PIRSF017082">
    <property type="entry name" value="YflP"/>
    <property type="match status" value="1"/>
</dbReference>
<dbReference type="RefSeq" id="WP_154529156.1">
    <property type="nucleotide sequence ID" value="NZ_JAXDZJ010000137.1"/>
</dbReference>
<dbReference type="PANTHER" id="PTHR42928:SF5">
    <property type="entry name" value="BLR1237 PROTEIN"/>
    <property type="match status" value="1"/>
</dbReference>
<dbReference type="InterPro" id="IPR042100">
    <property type="entry name" value="Bug_dom1"/>
</dbReference>
<evidence type="ECO:0000313" key="3">
    <source>
        <dbReference type="EMBL" id="MST56066.1"/>
    </source>
</evidence>
<sequence>MKFRKAMSFVLALSAVVFAAAAWAAYPERPIHVVNYVAPGGLMDVTSRKFISVAAKYTDATFVVENVTGAGGLVGLGHVLQQPADGYTVFAPTTAVVNKVLSSKKNEDEMIWSMEWVAMLMRDPECVIGAAEGDLNTFEKVVADAKAKNGAQLWSGPAPGGNDHVLATKVWRIVGMKAKWVPYKSGPEAMMGTLSGQSVAYVGNPADMAGRPGYKILALCRAERLPQFPDAPTFKELGYEGLDDEIMWRGFAIRKGAPEEAYAWWEDLNKKVAADPEWKEYLERDGIDVVDWGRNQFTAQVKADVESAKIALREAGMIK</sequence>
<dbReference type="Proteomes" id="UP000473699">
    <property type="component" value="Unassembled WGS sequence"/>
</dbReference>
<dbReference type="Pfam" id="PF03401">
    <property type="entry name" value="TctC"/>
    <property type="match status" value="1"/>
</dbReference>
<accession>A0A6L5YCK0</accession>
<feature type="signal peptide" evidence="2">
    <location>
        <begin position="1"/>
        <end position="24"/>
    </location>
</feature>